<dbReference type="InterPro" id="IPR000515">
    <property type="entry name" value="MetI-like"/>
</dbReference>
<dbReference type="HOGENOM" id="CLU_036879_0_1_2"/>
<dbReference type="BioCyc" id="PSP1104324:GJSN-1189-MONOMER"/>
<dbReference type="AlphaFoldDB" id="G7VCV9"/>
<dbReference type="CDD" id="cd06261">
    <property type="entry name" value="TM_PBP2"/>
    <property type="match status" value="1"/>
</dbReference>
<dbReference type="Pfam" id="PF00528">
    <property type="entry name" value="BPD_transp_1"/>
    <property type="match status" value="1"/>
</dbReference>
<reference evidence="9 10" key="1">
    <citation type="journal article" date="2012" name="J. Bacteriol.">
        <title>Complete genome sequence of strain 1860, a crenarchaeon of the genus pyrobaculum able to grow with various electron acceptors.</title>
        <authorList>
            <person name="Mardanov A.V."/>
            <person name="Gumerov V.M."/>
            <person name="Slobodkina G.B."/>
            <person name="Beletsky A.V."/>
            <person name="Bonch-Osmolovskaya E.A."/>
            <person name="Ravin N.V."/>
            <person name="Skryabin K.G."/>
        </authorList>
    </citation>
    <scope>NUCLEOTIDE SEQUENCE [LARGE SCALE GENOMIC DNA]</scope>
    <source>
        <strain evidence="9 10">1860</strain>
    </source>
</reference>
<evidence type="ECO:0000256" key="2">
    <source>
        <dbReference type="ARBA" id="ARBA00022448"/>
    </source>
</evidence>
<evidence type="ECO:0000313" key="9">
    <source>
        <dbReference type="EMBL" id="AET32648.1"/>
    </source>
</evidence>
<evidence type="ECO:0000256" key="3">
    <source>
        <dbReference type="ARBA" id="ARBA00022475"/>
    </source>
</evidence>
<accession>G7VCV9</accession>
<keyword evidence="5 7" id="KW-1133">Transmembrane helix</keyword>
<dbReference type="PANTHER" id="PTHR43163:SF6">
    <property type="entry name" value="DIPEPTIDE TRANSPORT SYSTEM PERMEASE PROTEIN DPPB-RELATED"/>
    <property type="match status" value="1"/>
</dbReference>
<sequence length="365" mass="39901">MTQRNAAFGALARLVVGVMFIYCLGVWLVAGLLRYVAYRSALAVPTLLILLTVVFFVLRVIPGNPIVAMVGMKAPPGYVEQLIREAGLDKPLYVQYFDYLAQVFTGNLGRSLVFGRRAVAAEIMDRLPATVELAVSAFAVSVLLGHVFGFLAARFGGRVDLGARLYAMVSYVLFIPFVGLALQLVFSVWLGWFPVAGRITPGLEPPRVTGLYLVDSLLAGRLDSFADALRYLALPSFTLGLVLSGVFTRLIRNNMVKTLGEDFVSAYRAMGFGELSVLWRAYRVAIVPTVTMMGLQLALLLQGAVLTETTFSWPGLGTLLLERIQYLDYTTVQGTVVVFVVIVVLLNVLVDVVNALLDPRVRRGL</sequence>
<evidence type="ECO:0000256" key="7">
    <source>
        <dbReference type="RuleBase" id="RU363032"/>
    </source>
</evidence>
<keyword evidence="2 7" id="KW-0813">Transport</keyword>
<dbReference type="InterPro" id="IPR035906">
    <property type="entry name" value="MetI-like_sf"/>
</dbReference>
<organism evidence="9 10">
    <name type="scientific">Pyrobaculum ferrireducens</name>
    <dbReference type="NCBI Taxonomy" id="1104324"/>
    <lineage>
        <taxon>Archaea</taxon>
        <taxon>Thermoproteota</taxon>
        <taxon>Thermoprotei</taxon>
        <taxon>Thermoproteales</taxon>
        <taxon>Thermoproteaceae</taxon>
        <taxon>Pyrobaculum</taxon>
    </lineage>
</organism>
<dbReference type="SUPFAM" id="SSF161098">
    <property type="entry name" value="MetI-like"/>
    <property type="match status" value="1"/>
</dbReference>
<comment type="similarity">
    <text evidence="7">Belongs to the binding-protein-dependent transport system permease family.</text>
</comment>
<dbReference type="GO" id="GO:0005886">
    <property type="term" value="C:plasma membrane"/>
    <property type="evidence" value="ECO:0007669"/>
    <property type="project" value="UniProtKB-SubCell"/>
</dbReference>
<keyword evidence="10" id="KW-1185">Reference proteome</keyword>
<dbReference type="GO" id="GO:0055085">
    <property type="term" value="P:transmembrane transport"/>
    <property type="evidence" value="ECO:0007669"/>
    <property type="project" value="InterPro"/>
</dbReference>
<protein>
    <submittedName>
        <fullName evidence="9">Binding-protein-dependent transport systems inner membrane component</fullName>
    </submittedName>
</protein>
<feature type="transmembrane region" description="Helical" evidence="7">
    <location>
        <begin position="165"/>
        <end position="192"/>
    </location>
</feature>
<keyword evidence="6 7" id="KW-0472">Membrane</keyword>
<dbReference type="InterPro" id="IPR045621">
    <property type="entry name" value="BPD_transp_1_N"/>
</dbReference>
<evidence type="ECO:0000256" key="5">
    <source>
        <dbReference type="ARBA" id="ARBA00022989"/>
    </source>
</evidence>
<keyword evidence="3" id="KW-1003">Cell membrane</keyword>
<feature type="transmembrane region" description="Helical" evidence="7">
    <location>
        <begin position="133"/>
        <end position="153"/>
    </location>
</feature>
<dbReference type="Pfam" id="PF19300">
    <property type="entry name" value="BPD_transp_1_N"/>
    <property type="match status" value="1"/>
</dbReference>
<feature type="transmembrane region" description="Helical" evidence="7">
    <location>
        <begin position="228"/>
        <end position="247"/>
    </location>
</feature>
<dbReference type="Gene3D" id="1.10.3720.10">
    <property type="entry name" value="MetI-like"/>
    <property type="match status" value="1"/>
</dbReference>
<feature type="domain" description="ABC transmembrane type-1" evidence="8">
    <location>
        <begin position="127"/>
        <end position="350"/>
    </location>
</feature>
<dbReference type="PANTHER" id="PTHR43163">
    <property type="entry name" value="DIPEPTIDE TRANSPORT SYSTEM PERMEASE PROTEIN DPPB-RELATED"/>
    <property type="match status" value="1"/>
</dbReference>
<evidence type="ECO:0000256" key="4">
    <source>
        <dbReference type="ARBA" id="ARBA00022692"/>
    </source>
</evidence>
<keyword evidence="4 7" id="KW-0812">Transmembrane</keyword>
<feature type="transmembrane region" description="Helical" evidence="7">
    <location>
        <begin position="336"/>
        <end position="357"/>
    </location>
</feature>
<evidence type="ECO:0000313" key="10">
    <source>
        <dbReference type="Proteomes" id="UP000005867"/>
    </source>
</evidence>
<feature type="transmembrane region" description="Helical" evidence="7">
    <location>
        <begin position="284"/>
        <end position="305"/>
    </location>
</feature>
<evidence type="ECO:0000256" key="1">
    <source>
        <dbReference type="ARBA" id="ARBA00004651"/>
    </source>
</evidence>
<dbReference type="KEGG" id="pyr:P186_1217"/>
<evidence type="ECO:0000259" key="8">
    <source>
        <dbReference type="PROSITE" id="PS50928"/>
    </source>
</evidence>
<proteinExistence type="inferred from homology"/>
<dbReference type="STRING" id="1104324.P186_1217"/>
<name>G7VCV9_9CREN</name>
<feature type="transmembrane region" description="Helical" evidence="7">
    <location>
        <begin position="42"/>
        <end position="61"/>
    </location>
</feature>
<comment type="subcellular location">
    <subcellularLocation>
        <location evidence="1 7">Cell membrane</location>
        <topology evidence="1 7">Multi-pass membrane protein</topology>
    </subcellularLocation>
</comment>
<dbReference type="PROSITE" id="PS50928">
    <property type="entry name" value="ABC_TM1"/>
    <property type="match status" value="1"/>
</dbReference>
<evidence type="ECO:0000256" key="6">
    <source>
        <dbReference type="ARBA" id="ARBA00023136"/>
    </source>
</evidence>
<dbReference type="Proteomes" id="UP000005867">
    <property type="component" value="Chromosome"/>
</dbReference>
<gene>
    <name evidence="9" type="ORF">P186_1217</name>
</gene>
<dbReference type="EMBL" id="CP003098">
    <property type="protein sequence ID" value="AET32648.1"/>
    <property type="molecule type" value="Genomic_DNA"/>
</dbReference>
<dbReference type="eggNOG" id="arCOG00751">
    <property type="taxonomic scope" value="Archaea"/>
</dbReference>
<feature type="transmembrane region" description="Helical" evidence="7">
    <location>
        <begin position="6"/>
        <end position="30"/>
    </location>
</feature>